<dbReference type="Proteomes" id="UP001331691">
    <property type="component" value="Unassembled WGS sequence"/>
</dbReference>
<organism evidence="2 3">
    <name type="scientific">Kluyvera ascorbata</name>
    <dbReference type="NCBI Taxonomy" id="51288"/>
    <lineage>
        <taxon>Bacteria</taxon>
        <taxon>Pseudomonadati</taxon>
        <taxon>Pseudomonadota</taxon>
        <taxon>Gammaproteobacteria</taxon>
        <taxon>Enterobacterales</taxon>
        <taxon>Enterobacteriaceae</taxon>
        <taxon>Kluyvera</taxon>
    </lineage>
</organism>
<dbReference type="RefSeq" id="WP_331388489.1">
    <property type="nucleotide sequence ID" value="NZ_JAZKKV010000001.1"/>
</dbReference>
<dbReference type="InterPro" id="IPR043714">
    <property type="entry name" value="DUF5655"/>
</dbReference>
<evidence type="ECO:0000259" key="1">
    <source>
        <dbReference type="Pfam" id="PF18899"/>
    </source>
</evidence>
<comment type="caution">
    <text evidence="2">The sequence shown here is derived from an EMBL/GenBank/DDBJ whole genome shotgun (WGS) entry which is preliminary data.</text>
</comment>
<accession>A0AB35X767</accession>
<feature type="domain" description="DUF5655" evidence="1">
    <location>
        <begin position="193"/>
        <end position="304"/>
    </location>
</feature>
<protein>
    <submittedName>
        <fullName evidence="2">DUF5655 domain-containing protein</fullName>
    </submittedName>
</protein>
<sequence>MSDIQLFRLGAGKVQELPGKAAAIEKDLQTLIESHMETFLGVRFLDTEYSTGKTHRGRIDSLGLDENNCPVIIEYKRHSNENVINQGLFYLDWLLDHKAEFQWQVMEKMGKTTAEAIDWSGTRLICIAADFNKYDEHAVQQINRNISLIRYKLFADDLLMLELVNAVVENSSQQITIDAPTSNGKRHTRTQREQLSSASPALLSLHEQLKSFVLSLGDEVQFKELKLYDAFRRIRNFVCVAAYPVTDPHLRLWLKLNPQHIQLEEGFSRDVTHIGHWGTGDVELIVRNEHDLDKAKLLVEKAYQEN</sequence>
<dbReference type="GO" id="GO:0003676">
    <property type="term" value="F:nucleic acid binding"/>
    <property type="evidence" value="ECO:0007669"/>
    <property type="project" value="InterPro"/>
</dbReference>
<dbReference type="Gene3D" id="3.40.1350.10">
    <property type="match status" value="1"/>
</dbReference>
<keyword evidence="3" id="KW-1185">Reference proteome</keyword>
<name>A0AB35X767_9ENTR</name>
<dbReference type="InterPro" id="IPR011856">
    <property type="entry name" value="tRNA_endonuc-like_dom_sf"/>
</dbReference>
<proteinExistence type="predicted"/>
<dbReference type="EMBL" id="JAZKKV010000001">
    <property type="protein sequence ID" value="MEE9655429.1"/>
    <property type="molecule type" value="Genomic_DNA"/>
</dbReference>
<dbReference type="Pfam" id="PF18899">
    <property type="entry name" value="DUF5655"/>
    <property type="match status" value="1"/>
</dbReference>
<reference evidence="2 3" key="1">
    <citation type="submission" date="2023-10" db="EMBL/GenBank/DDBJ databases">
        <title>Wastewater isolates of ESBL- and carbapenemase-producing Gram-negative bacteria from New Zealand.</title>
        <authorList>
            <person name="Straub C."/>
            <person name="Weaver L."/>
            <person name="Cornelius A."/>
            <person name="Mcgill E."/>
            <person name="Dyet K."/>
            <person name="White L."/>
            <person name="Pattis I."/>
        </authorList>
    </citation>
    <scope>NUCLEOTIDE SEQUENCE [LARGE SCALE GENOMIC DNA]</scope>
    <source>
        <strain evidence="2 3">ESBL09</strain>
    </source>
</reference>
<dbReference type="AlphaFoldDB" id="A0AB35X767"/>
<gene>
    <name evidence="2" type="ORF">V4836_14960</name>
</gene>
<evidence type="ECO:0000313" key="3">
    <source>
        <dbReference type="Proteomes" id="UP001331691"/>
    </source>
</evidence>
<evidence type="ECO:0000313" key="2">
    <source>
        <dbReference type="EMBL" id="MEE9655429.1"/>
    </source>
</evidence>